<reference evidence="3" key="1">
    <citation type="submission" date="2019-11" db="UniProtKB">
        <authorList>
            <consortium name="WormBaseParasite"/>
        </authorList>
    </citation>
    <scope>IDENTIFICATION</scope>
</reference>
<proteinExistence type="predicted"/>
<dbReference type="PANTHER" id="PTHR13593">
    <property type="match status" value="1"/>
</dbReference>
<dbReference type="SUPFAM" id="SSF51695">
    <property type="entry name" value="PLC-like phosphodiesterases"/>
    <property type="match status" value="1"/>
</dbReference>
<dbReference type="InterPro" id="IPR017946">
    <property type="entry name" value="PLC-like_Pdiesterase_TIM-brl"/>
</dbReference>
<evidence type="ECO:0000313" key="3">
    <source>
        <dbReference type="WBParaSite" id="MCU_003313-RA"/>
    </source>
</evidence>
<feature type="domain" description="Phosphatidylinositol-specific phospholipase C X" evidence="2">
    <location>
        <begin position="41"/>
        <end position="222"/>
    </location>
</feature>
<dbReference type="InterPro" id="IPR051057">
    <property type="entry name" value="PI-PLC_domain"/>
</dbReference>
<feature type="signal peptide" evidence="1">
    <location>
        <begin position="1"/>
        <end position="18"/>
    </location>
</feature>
<dbReference type="InterPro" id="IPR000909">
    <property type="entry name" value="PLipase_C_PInositol-sp_X_dom"/>
</dbReference>
<sequence length="344" mass="39230">MFLIAIVLLTICFLPVLPRSVRLLPSDEVPASNWMSHLPLEVTRRPLSQIAIPGTHNAGSYSIQESSPTAPDLKFGLLISFLGYFFNIRLSDWSVTQRADFMTQLQCGIRYFDMRIAMRTPGCVASTSNSSLEVQSCFYLVHGLYAKRVDEELQVINSFLKTHPKEVVIVDFQHFYDFNASLKLAFKDFIKDTFRDRLEPYRNQIPTLSDLWSRGKQVIVMGYEKKPKEHEDGDSVLWPRSSIRQPWPDTRSPDNLGTFLSNEYTTWMRANKSANFFVFQGILSPDLDYILSNSGSGIQKLAEMANAIVKAWLNGLKWLQGIVITDFSIVGFPSFARSVFAKNW</sequence>
<dbReference type="WBParaSite" id="MCU_003313-RA">
    <property type="protein sequence ID" value="MCU_003313-RA"/>
    <property type="gene ID" value="MCU_003313"/>
</dbReference>
<dbReference type="AlphaFoldDB" id="A0A5K3EV14"/>
<keyword evidence="1" id="KW-0732">Signal</keyword>
<dbReference type="GO" id="GO:0006629">
    <property type="term" value="P:lipid metabolic process"/>
    <property type="evidence" value="ECO:0007669"/>
    <property type="project" value="InterPro"/>
</dbReference>
<name>A0A5K3EV14_MESCO</name>
<evidence type="ECO:0000256" key="1">
    <source>
        <dbReference type="SAM" id="SignalP"/>
    </source>
</evidence>
<feature type="chain" id="PRO_5024390652" evidence="1">
    <location>
        <begin position="19"/>
        <end position="344"/>
    </location>
</feature>
<dbReference type="Gene3D" id="3.20.20.190">
    <property type="entry name" value="Phosphatidylinositol (PI) phosphodiesterase"/>
    <property type="match status" value="1"/>
</dbReference>
<protein>
    <submittedName>
        <fullName evidence="3">PLCXc domain-containing protein</fullName>
    </submittedName>
</protein>
<dbReference type="GO" id="GO:0008081">
    <property type="term" value="F:phosphoric diester hydrolase activity"/>
    <property type="evidence" value="ECO:0007669"/>
    <property type="project" value="InterPro"/>
</dbReference>
<dbReference type="SMART" id="SM00148">
    <property type="entry name" value="PLCXc"/>
    <property type="match status" value="1"/>
</dbReference>
<accession>A0A5K3EV14</accession>
<dbReference type="PANTHER" id="PTHR13593:SF113">
    <property type="entry name" value="SI:DKEY-266F7.9"/>
    <property type="match status" value="1"/>
</dbReference>
<organism evidence="3">
    <name type="scientific">Mesocestoides corti</name>
    <name type="common">Flatworm</name>
    <dbReference type="NCBI Taxonomy" id="53468"/>
    <lineage>
        <taxon>Eukaryota</taxon>
        <taxon>Metazoa</taxon>
        <taxon>Spiralia</taxon>
        <taxon>Lophotrochozoa</taxon>
        <taxon>Platyhelminthes</taxon>
        <taxon>Cestoda</taxon>
        <taxon>Eucestoda</taxon>
        <taxon>Cyclophyllidea</taxon>
        <taxon>Mesocestoididae</taxon>
        <taxon>Mesocestoides</taxon>
    </lineage>
</organism>
<evidence type="ECO:0000259" key="2">
    <source>
        <dbReference type="SMART" id="SM00148"/>
    </source>
</evidence>